<accession>A0ABW6D216</accession>
<sequence length="43" mass="4438">MVILLKTKVATTSRNGAAAKAGLCSGILREGQAERALTGHFVP</sequence>
<dbReference type="RefSeq" id="WP_304778609.1">
    <property type="nucleotide sequence ID" value="NZ_JAOTJD010000061.1"/>
</dbReference>
<proteinExistence type="predicted"/>
<organism evidence="1 2">
    <name type="scientific">Phenylobacterium ferrooxidans</name>
    <dbReference type="NCBI Taxonomy" id="2982689"/>
    <lineage>
        <taxon>Bacteria</taxon>
        <taxon>Pseudomonadati</taxon>
        <taxon>Pseudomonadota</taxon>
        <taxon>Alphaproteobacteria</taxon>
        <taxon>Caulobacterales</taxon>
        <taxon>Caulobacteraceae</taxon>
        <taxon>Phenylobacterium</taxon>
    </lineage>
</organism>
<comment type="caution">
    <text evidence="1">The sequence shown here is derived from an EMBL/GenBank/DDBJ whole genome shotgun (WGS) entry which is preliminary data.</text>
</comment>
<evidence type="ECO:0000313" key="1">
    <source>
        <dbReference type="EMBL" id="MFD3266487.1"/>
    </source>
</evidence>
<dbReference type="EMBL" id="JAOTJD010000061">
    <property type="protein sequence ID" value="MFD3266487.1"/>
    <property type="molecule type" value="Genomic_DNA"/>
</dbReference>
<name>A0ABW6D216_9CAUL</name>
<evidence type="ECO:0000313" key="2">
    <source>
        <dbReference type="Proteomes" id="UP001598130"/>
    </source>
</evidence>
<keyword evidence="2" id="KW-1185">Reference proteome</keyword>
<reference evidence="1 2" key="1">
    <citation type="submission" date="2022-09" db="EMBL/GenBank/DDBJ databases">
        <title>New species of Phenylobacterium.</title>
        <authorList>
            <person name="Mieszkin S."/>
        </authorList>
    </citation>
    <scope>NUCLEOTIDE SEQUENCE [LARGE SCALE GENOMIC DNA]</scope>
    <source>
        <strain evidence="1 2">HK31-G</strain>
    </source>
</reference>
<dbReference type="Proteomes" id="UP001598130">
    <property type="component" value="Unassembled WGS sequence"/>
</dbReference>
<protein>
    <submittedName>
        <fullName evidence="1">Uncharacterized protein</fullName>
    </submittedName>
</protein>
<gene>
    <name evidence="1" type="ORF">OCL97_21300</name>
</gene>